<evidence type="ECO:0000256" key="1">
    <source>
        <dbReference type="ARBA" id="ARBA00022490"/>
    </source>
</evidence>
<keyword evidence="4 7" id="KW-0808">Transferase</keyword>
<sequence length="287" mass="30386">MSGLLGPREIRELAERIGLRPTKTRGQNFVHDANTVRRIVTAAGVGADDRVVEVGPGLGSLTLGLLETGAQVMAIELDEVLAAQLPLTVAARMPEAAGRLTLVTGDALKVPALPEAPTALVANLPYNVSVPVLLHLLEISPEWSRGLVMVQLEVADRLVVPPGSKVYGVPSAKLAWYAEASRTGTVPASVFWPVPNVESGLVRITRREPPETSATREEVFAVIDAAFANRRKMLRSACAGLCGGSSRASELIAAAGIDPTLRGEALGIEEFSRIAERIVGPRRADTV</sequence>
<keyword evidence="11" id="KW-1185">Reference proteome</keyword>
<evidence type="ECO:0000256" key="6">
    <source>
        <dbReference type="ARBA" id="ARBA00022884"/>
    </source>
</evidence>
<keyword evidence="2 7" id="KW-0698">rRNA processing</keyword>
<feature type="binding site" evidence="7 8">
    <location>
        <position position="106"/>
    </location>
    <ligand>
        <name>S-adenosyl-L-methionine</name>
        <dbReference type="ChEBI" id="CHEBI:59789"/>
    </ligand>
</feature>
<comment type="catalytic activity">
    <reaction evidence="7">
        <text>adenosine(1518)/adenosine(1519) in 16S rRNA + 4 S-adenosyl-L-methionine = N(6)-dimethyladenosine(1518)/N(6)-dimethyladenosine(1519) in 16S rRNA + 4 S-adenosyl-L-homocysteine + 4 H(+)</text>
        <dbReference type="Rhea" id="RHEA:19609"/>
        <dbReference type="Rhea" id="RHEA-COMP:10232"/>
        <dbReference type="Rhea" id="RHEA-COMP:10233"/>
        <dbReference type="ChEBI" id="CHEBI:15378"/>
        <dbReference type="ChEBI" id="CHEBI:57856"/>
        <dbReference type="ChEBI" id="CHEBI:59789"/>
        <dbReference type="ChEBI" id="CHEBI:74411"/>
        <dbReference type="ChEBI" id="CHEBI:74493"/>
        <dbReference type="EC" id="2.1.1.182"/>
    </reaction>
</comment>
<dbReference type="KEGG" id="acij:JS278_02334"/>
<dbReference type="SMART" id="SM00650">
    <property type="entry name" value="rADc"/>
    <property type="match status" value="1"/>
</dbReference>
<dbReference type="Gene3D" id="1.10.8.100">
    <property type="entry name" value="Ribosomal RNA adenine dimethylase-like, domain 2"/>
    <property type="match status" value="1"/>
</dbReference>
<feature type="binding site" evidence="7 8">
    <location>
        <position position="28"/>
    </location>
    <ligand>
        <name>S-adenosyl-L-methionine</name>
        <dbReference type="ChEBI" id="CHEBI:59789"/>
    </ligand>
</feature>
<dbReference type="Pfam" id="PF00398">
    <property type="entry name" value="RrnaAD"/>
    <property type="match status" value="1"/>
</dbReference>
<dbReference type="NCBIfam" id="TIGR00755">
    <property type="entry name" value="ksgA"/>
    <property type="match status" value="1"/>
</dbReference>
<evidence type="ECO:0000256" key="3">
    <source>
        <dbReference type="ARBA" id="ARBA00022603"/>
    </source>
</evidence>
<gene>
    <name evidence="7 10" type="primary">ksgA</name>
    <name evidence="7" type="synonym">rsmA</name>
    <name evidence="10" type="ORF">JS278_02334</name>
</gene>
<evidence type="ECO:0000256" key="4">
    <source>
        <dbReference type="ARBA" id="ARBA00022679"/>
    </source>
</evidence>
<feature type="binding site" evidence="7 8">
    <location>
        <position position="76"/>
    </location>
    <ligand>
        <name>S-adenosyl-L-methionine</name>
        <dbReference type="ChEBI" id="CHEBI:59789"/>
    </ligand>
</feature>
<dbReference type="EC" id="2.1.1.182" evidence="7"/>
<evidence type="ECO:0000313" key="11">
    <source>
        <dbReference type="Proteomes" id="UP000251995"/>
    </source>
</evidence>
<dbReference type="SUPFAM" id="SSF53335">
    <property type="entry name" value="S-adenosyl-L-methionine-dependent methyltransferases"/>
    <property type="match status" value="1"/>
</dbReference>
<feature type="binding site" evidence="7 8">
    <location>
        <position position="55"/>
    </location>
    <ligand>
        <name>S-adenosyl-L-methionine</name>
        <dbReference type="ChEBI" id="CHEBI:59789"/>
    </ligand>
</feature>
<comment type="subcellular location">
    <subcellularLocation>
        <location evidence="7">Cytoplasm</location>
    </subcellularLocation>
</comment>
<dbReference type="InterPro" id="IPR011530">
    <property type="entry name" value="rRNA_adenine_dimethylase"/>
</dbReference>
<protein>
    <recommendedName>
        <fullName evidence="7">Ribosomal RNA small subunit methyltransferase A</fullName>
        <ecNumber evidence="7">2.1.1.182</ecNumber>
    </recommendedName>
    <alternativeName>
        <fullName evidence="7">16S rRNA (adenine(1518)-N(6)/adenine(1519)-N(6))-dimethyltransferase</fullName>
    </alternativeName>
    <alternativeName>
        <fullName evidence="7">16S rRNA dimethyladenosine transferase</fullName>
    </alternativeName>
    <alternativeName>
        <fullName evidence="7">16S rRNA dimethylase</fullName>
    </alternativeName>
    <alternativeName>
        <fullName evidence="7">S-adenosylmethionine-6-N', N'-adenosyl(rRNA) dimethyltransferase</fullName>
    </alternativeName>
</protein>
<dbReference type="Proteomes" id="UP000251995">
    <property type="component" value="Chromosome"/>
</dbReference>
<evidence type="ECO:0000256" key="7">
    <source>
        <dbReference type="HAMAP-Rule" id="MF_00607"/>
    </source>
</evidence>
<dbReference type="Gene3D" id="3.40.50.150">
    <property type="entry name" value="Vaccinia Virus protein VP39"/>
    <property type="match status" value="1"/>
</dbReference>
<feature type="binding site" evidence="7 8">
    <location>
        <position position="123"/>
    </location>
    <ligand>
        <name>S-adenosyl-L-methionine</name>
        <dbReference type="ChEBI" id="CHEBI:59789"/>
    </ligand>
</feature>
<evidence type="ECO:0000256" key="5">
    <source>
        <dbReference type="ARBA" id="ARBA00022691"/>
    </source>
</evidence>
<dbReference type="PANTHER" id="PTHR11727:SF7">
    <property type="entry name" value="DIMETHYLADENOSINE TRANSFERASE-RELATED"/>
    <property type="match status" value="1"/>
</dbReference>
<dbReference type="HAMAP" id="MF_00607">
    <property type="entry name" value="16SrRNA_methyltr_A"/>
    <property type="match status" value="1"/>
</dbReference>
<dbReference type="InterPro" id="IPR029063">
    <property type="entry name" value="SAM-dependent_MTases_sf"/>
</dbReference>
<keyword evidence="5 7" id="KW-0949">S-adenosyl-L-methionine</keyword>
<accession>A0A344UW27</accession>
<feature type="binding site" evidence="7 8">
    <location>
        <position position="30"/>
    </location>
    <ligand>
        <name>S-adenosyl-L-methionine</name>
        <dbReference type="ChEBI" id="CHEBI:59789"/>
    </ligand>
</feature>
<dbReference type="GO" id="GO:0003723">
    <property type="term" value="F:RNA binding"/>
    <property type="evidence" value="ECO:0007669"/>
    <property type="project" value="UniProtKB-UniRule"/>
</dbReference>
<keyword evidence="1 7" id="KW-0963">Cytoplasm</keyword>
<dbReference type="RefSeq" id="WP_114046300.1">
    <property type="nucleotide sequence ID" value="NZ_CP025198.1"/>
</dbReference>
<feature type="domain" description="Ribosomal RNA adenine methylase transferase N-terminal" evidence="9">
    <location>
        <begin position="35"/>
        <end position="208"/>
    </location>
</feature>
<dbReference type="PROSITE" id="PS51689">
    <property type="entry name" value="SAM_RNA_A_N6_MT"/>
    <property type="match status" value="1"/>
</dbReference>
<evidence type="ECO:0000256" key="8">
    <source>
        <dbReference type="PROSITE-ProRule" id="PRU01026"/>
    </source>
</evidence>
<dbReference type="GO" id="GO:0052908">
    <property type="term" value="F:16S rRNA (adenine(1518)-N(6)/adenine(1519)-N(6))-dimethyltransferase activity"/>
    <property type="evidence" value="ECO:0007669"/>
    <property type="project" value="UniProtKB-EC"/>
</dbReference>
<comment type="function">
    <text evidence="7">Specifically dimethylates two adjacent adenosines (A1518 and A1519) in the loop of a conserved hairpin near the 3'-end of 16S rRNA in the 30S particle. May play a critical role in biogenesis of 30S subunits.</text>
</comment>
<dbReference type="InterPro" id="IPR001737">
    <property type="entry name" value="KsgA/Erm"/>
</dbReference>
<evidence type="ECO:0000256" key="2">
    <source>
        <dbReference type="ARBA" id="ARBA00022552"/>
    </source>
</evidence>
<dbReference type="GO" id="GO:0005829">
    <property type="term" value="C:cytosol"/>
    <property type="evidence" value="ECO:0007669"/>
    <property type="project" value="TreeGrafter"/>
</dbReference>
<proteinExistence type="inferred from homology"/>
<dbReference type="InterPro" id="IPR020598">
    <property type="entry name" value="rRNA_Ade_methylase_Trfase_N"/>
</dbReference>
<evidence type="ECO:0000313" key="10">
    <source>
        <dbReference type="EMBL" id="AXE39475.1"/>
    </source>
</evidence>
<dbReference type="PANTHER" id="PTHR11727">
    <property type="entry name" value="DIMETHYLADENOSINE TRANSFERASE"/>
    <property type="match status" value="1"/>
</dbReference>
<dbReference type="OrthoDB" id="9814755at2"/>
<dbReference type="InterPro" id="IPR023165">
    <property type="entry name" value="rRNA_Ade_diMease-like_C"/>
</dbReference>
<dbReference type="FunFam" id="3.40.50.150:FF:000023">
    <property type="entry name" value="Ribosomal RNA small subunit methyltransferase A"/>
    <property type="match status" value="1"/>
</dbReference>
<reference evidence="10 11" key="1">
    <citation type="submission" date="2017-12" db="EMBL/GenBank/DDBJ databases">
        <title>The whole genome sequence of the Acidipropionibacterium virtanenii sp. nov. type strain JS278.</title>
        <authorList>
            <person name="Laine P."/>
            <person name="Deptula P."/>
            <person name="Varmanen P."/>
            <person name="Auvinen P."/>
        </authorList>
    </citation>
    <scope>NUCLEOTIDE SEQUENCE [LARGE SCALE GENOMIC DNA]</scope>
    <source>
        <strain evidence="10 11">JS278</strain>
    </source>
</reference>
<keyword evidence="3 7" id="KW-0489">Methyltransferase</keyword>
<dbReference type="InterPro" id="IPR020596">
    <property type="entry name" value="rRNA_Ade_Mease_Trfase_CS"/>
</dbReference>
<dbReference type="EMBL" id="CP025198">
    <property type="protein sequence ID" value="AXE39475.1"/>
    <property type="molecule type" value="Genomic_DNA"/>
</dbReference>
<dbReference type="AlphaFoldDB" id="A0A344UW27"/>
<dbReference type="PROSITE" id="PS01131">
    <property type="entry name" value="RRNA_A_DIMETH"/>
    <property type="match status" value="1"/>
</dbReference>
<keyword evidence="6 7" id="KW-0694">RNA-binding</keyword>
<comment type="similarity">
    <text evidence="7">Belongs to the class I-like SAM-binding methyltransferase superfamily. rRNA adenine N(6)-methyltransferase family. RsmA subfamily.</text>
</comment>
<organism evidence="10 11">
    <name type="scientific">Acidipropionibacterium virtanenii</name>
    <dbReference type="NCBI Taxonomy" id="2057246"/>
    <lineage>
        <taxon>Bacteria</taxon>
        <taxon>Bacillati</taxon>
        <taxon>Actinomycetota</taxon>
        <taxon>Actinomycetes</taxon>
        <taxon>Propionibacteriales</taxon>
        <taxon>Propionibacteriaceae</taxon>
        <taxon>Acidipropionibacterium</taxon>
    </lineage>
</organism>
<name>A0A344UW27_9ACTN</name>
<evidence type="ECO:0000259" key="9">
    <source>
        <dbReference type="SMART" id="SM00650"/>
    </source>
</evidence>